<protein>
    <submittedName>
        <fullName evidence="1">Uncharacterized protein</fullName>
    </submittedName>
</protein>
<sequence length="144" mass="16618">LSIYGPQRRVKPLMAFNGHQVTAGKWLESHDEQLMLIIPAEVLRDHLLVHRPSLRFPPFSSQWSILWKTKSVFPRSEVSEGEKGGIIQVRPKRKAKEVETIILSSDTSNSDEIDEDYAEFLKTYKPQDSYPRALSLQYDIYLST</sequence>
<name>A0A2K3MDL7_TRIPR</name>
<proteinExistence type="predicted"/>
<evidence type="ECO:0000313" key="1">
    <source>
        <dbReference type="EMBL" id="PNX88884.1"/>
    </source>
</evidence>
<accession>A0A2K3MDL7</accession>
<dbReference type="AlphaFoldDB" id="A0A2K3MDL7"/>
<organism evidence="1 2">
    <name type="scientific">Trifolium pratense</name>
    <name type="common">Red clover</name>
    <dbReference type="NCBI Taxonomy" id="57577"/>
    <lineage>
        <taxon>Eukaryota</taxon>
        <taxon>Viridiplantae</taxon>
        <taxon>Streptophyta</taxon>
        <taxon>Embryophyta</taxon>
        <taxon>Tracheophyta</taxon>
        <taxon>Spermatophyta</taxon>
        <taxon>Magnoliopsida</taxon>
        <taxon>eudicotyledons</taxon>
        <taxon>Gunneridae</taxon>
        <taxon>Pentapetalae</taxon>
        <taxon>rosids</taxon>
        <taxon>fabids</taxon>
        <taxon>Fabales</taxon>
        <taxon>Fabaceae</taxon>
        <taxon>Papilionoideae</taxon>
        <taxon>50 kb inversion clade</taxon>
        <taxon>NPAAA clade</taxon>
        <taxon>Hologalegina</taxon>
        <taxon>IRL clade</taxon>
        <taxon>Trifolieae</taxon>
        <taxon>Trifolium</taxon>
    </lineage>
</organism>
<evidence type="ECO:0000313" key="2">
    <source>
        <dbReference type="Proteomes" id="UP000236291"/>
    </source>
</evidence>
<gene>
    <name evidence="1" type="ORF">L195_g044998</name>
</gene>
<reference evidence="1 2" key="1">
    <citation type="journal article" date="2014" name="Am. J. Bot.">
        <title>Genome assembly and annotation for red clover (Trifolium pratense; Fabaceae).</title>
        <authorList>
            <person name="Istvanek J."/>
            <person name="Jaros M."/>
            <person name="Krenek A."/>
            <person name="Repkova J."/>
        </authorList>
    </citation>
    <scope>NUCLEOTIDE SEQUENCE [LARGE SCALE GENOMIC DNA]</scope>
    <source>
        <strain evidence="2">cv. Tatra</strain>
        <tissue evidence="1">Young leaves</tissue>
    </source>
</reference>
<feature type="non-terminal residue" evidence="1">
    <location>
        <position position="1"/>
    </location>
</feature>
<comment type="caution">
    <text evidence="1">The sequence shown here is derived from an EMBL/GenBank/DDBJ whole genome shotgun (WGS) entry which is preliminary data.</text>
</comment>
<dbReference type="Proteomes" id="UP000236291">
    <property type="component" value="Unassembled WGS sequence"/>
</dbReference>
<dbReference type="EMBL" id="ASHM01057979">
    <property type="protein sequence ID" value="PNX88884.1"/>
    <property type="molecule type" value="Genomic_DNA"/>
</dbReference>
<reference evidence="1 2" key="2">
    <citation type="journal article" date="2017" name="Front. Plant Sci.">
        <title>Gene Classification and Mining of Molecular Markers Useful in Red Clover (Trifolium pratense) Breeding.</title>
        <authorList>
            <person name="Istvanek J."/>
            <person name="Dluhosova J."/>
            <person name="Dluhos P."/>
            <person name="Patkova L."/>
            <person name="Nedelnik J."/>
            <person name="Repkova J."/>
        </authorList>
    </citation>
    <scope>NUCLEOTIDE SEQUENCE [LARGE SCALE GENOMIC DNA]</scope>
    <source>
        <strain evidence="2">cv. Tatra</strain>
        <tissue evidence="1">Young leaves</tissue>
    </source>
</reference>